<dbReference type="InterPro" id="IPR037221">
    <property type="entry name" value="H-type_lectin_dom_sf"/>
</dbReference>
<dbReference type="GO" id="GO:0045335">
    <property type="term" value="C:phagocytic vesicle"/>
    <property type="evidence" value="ECO:0007669"/>
    <property type="project" value="TreeGrafter"/>
</dbReference>
<dbReference type="RefSeq" id="WP_088663639.1">
    <property type="nucleotide sequence ID" value="NZ_CP021404.1"/>
</dbReference>
<dbReference type="Pfam" id="PF09458">
    <property type="entry name" value="H_lectin"/>
    <property type="match status" value="1"/>
</dbReference>
<dbReference type="EMBL" id="CP021404">
    <property type="protein sequence ID" value="ATI42712.1"/>
    <property type="molecule type" value="Genomic_DNA"/>
</dbReference>
<dbReference type="GO" id="GO:0046871">
    <property type="term" value="F:N-acetylgalactosamine binding"/>
    <property type="evidence" value="ECO:0007669"/>
    <property type="project" value="TreeGrafter"/>
</dbReference>
<feature type="domain" description="H-type lectin" evidence="1">
    <location>
        <begin position="39"/>
        <end position="104"/>
    </location>
</feature>
<reference evidence="2 3" key="1">
    <citation type="submission" date="2017-05" db="EMBL/GenBank/DDBJ databases">
        <title>Comparative genomic and metabolic analysis of manganese-oxidizing mechanisms in Celeribater manganoxidans DY25T: its adaption to the environment of polymetallic nodule.</title>
        <authorList>
            <person name="Wang X."/>
        </authorList>
    </citation>
    <scope>NUCLEOTIDE SEQUENCE [LARGE SCALE GENOMIC DNA]</scope>
    <source>
        <strain evidence="2 3">DY25</strain>
    </source>
</reference>
<accession>A0A291M1B1</accession>
<dbReference type="Proteomes" id="UP000219050">
    <property type="component" value="Chromosome"/>
</dbReference>
<evidence type="ECO:0000259" key="1">
    <source>
        <dbReference type="Pfam" id="PF09458"/>
    </source>
</evidence>
<dbReference type="GO" id="GO:0070492">
    <property type="term" value="F:oligosaccharide binding"/>
    <property type="evidence" value="ECO:0007669"/>
    <property type="project" value="TreeGrafter"/>
</dbReference>
<dbReference type="GO" id="GO:0098636">
    <property type="term" value="C:protein complex involved in cell adhesion"/>
    <property type="evidence" value="ECO:0007669"/>
    <property type="project" value="TreeGrafter"/>
</dbReference>
<proteinExistence type="predicted"/>
<evidence type="ECO:0000313" key="3">
    <source>
        <dbReference type="Proteomes" id="UP000219050"/>
    </source>
</evidence>
<dbReference type="SUPFAM" id="SSF141086">
    <property type="entry name" value="Agglutinin HPA-like"/>
    <property type="match status" value="1"/>
</dbReference>
<organism evidence="2 3">
    <name type="scientific">Pacificitalea manganoxidans</name>
    <dbReference type="NCBI Taxonomy" id="1411902"/>
    <lineage>
        <taxon>Bacteria</taxon>
        <taxon>Pseudomonadati</taxon>
        <taxon>Pseudomonadota</taxon>
        <taxon>Alphaproteobacteria</taxon>
        <taxon>Rhodobacterales</taxon>
        <taxon>Paracoccaceae</taxon>
        <taxon>Pacificitalea</taxon>
    </lineage>
</organism>
<dbReference type="GO" id="GO:0009986">
    <property type="term" value="C:cell surface"/>
    <property type="evidence" value="ECO:0007669"/>
    <property type="project" value="TreeGrafter"/>
</dbReference>
<dbReference type="Gene3D" id="2.60.40.2080">
    <property type="match status" value="1"/>
</dbReference>
<sequence length="116" mass="13026">MMKLRNHLIGVEDGTVILFSHFEDGGPMWSGKGPRMVSRAVRFSEPFRAPPTVFVSVGMWDIDQQSNQRGDLTADGITPDGFNIVFRTWGDTQVARIRASWMAMGELAHADDWDID</sequence>
<protein>
    <recommendedName>
        <fullName evidence="1">H-type lectin domain-containing protein</fullName>
    </recommendedName>
</protein>
<keyword evidence="3" id="KW-1185">Reference proteome</keyword>
<gene>
    <name evidence="2" type="ORF">CBW24_12340</name>
</gene>
<name>A0A291M1B1_9RHOB</name>
<dbReference type="InterPro" id="IPR019019">
    <property type="entry name" value="H-type_lectin_domain"/>
</dbReference>
<dbReference type="AlphaFoldDB" id="A0A291M1B1"/>
<dbReference type="KEGG" id="cmag:CBW24_12340"/>
<dbReference type="OrthoDB" id="7658568at2"/>
<dbReference type="GO" id="GO:0098609">
    <property type="term" value="P:cell-cell adhesion"/>
    <property type="evidence" value="ECO:0007669"/>
    <property type="project" value="TreeGrafter"/>
</dbReference>
<dbReference type="InterPro" id="IPR052487">
    <property type="entry name" value="Galactose-binding_lectin"/>
</dbReference>
<dbReference type="PANTHER" id="PTHR46938">
    <property type="entry name" value="DISCOIDIN-1 SUBUNIT A-RELATED-RELATED"/>
    <property type="match status" value="1"/>
</dbReference>
<evidence type="ECO:0000313" key="2">
    <source>
        <dbReference type="EMBL" id="ATI42712.1"/>
    </source>
</evidence>
<dbReference type="GO" id="GO:0030247">
    <property type="term" value="F:polysaccharide binding"/>
    <property type="evidence" value="ECO:0007669"/>
    <property type="project" value="TreeGrafter"/>
</dbReference>